<evidence type="ECO:0000313" key="3">
    <source>
        <dbReference type="Proteomes" id="UP001620645"/>
    </source>
</evidence>
<feature type="compositionally biased region" description="Basic residues" evidence="1">
    <location>
        <begin position="148"/>
        <end position="160"/>
    </location>
</feature>
<gene>
    <name evidence="2" type="ORF">niasHS_008009</name>
</gene>
<feature type="compositionally biased region" description="Basic and acidic residues" evidence="1">
    <location>
        <begin position="101"/>
        <end position="112"/>
    </location>
</feature>
<dbReference type="EMBL" id="JBICCN010000159">
    <property type="protein sequence ID" value="KAL3088362.1"/>
    <property type="molecule type" value="Genomic_DNA"/>
</dbReference>
<protein>
    <submittedName>
        <fullName evidence="2">Uncharacterized protein</fullName>
    </submittedName>
</protein>
<evidence type="ECO:0000313" key="2">
    <source>
        <dbReference type="EMBL" id="KAL3088362.1"/>
    </source>
</evidence>
<accession>A0ABD2JCQ9</accession>
<reference evidence="2 3" key="1">
    <citation type="submission" date="2024-10" db="EMBL/GenBank/DDBJ databases">
        <authorList>
            <person name="Kim D."/>
        </authorList>
    </citation>
    <scope>NUCLEOTIDE SEQUENCE [LARGE SCALE GENOMIC DNA]</scope>
    <source>
        <strain evidence="2">Taebaek</strain>
    </source>
</reference>
<feature type="region of interest" description="Disordered" evidence="1">
    <location>
        <begin position="46"/>
        <end position="66"/>
    </location>
</feature>
<feature type="compositionally biased region" description="Basic and acidic residues" evidence="1">
    <location>
        <begin position="161"/>
        <end position="178"/>
    </location>
</feature>
<dbReference type="AlphaFoldDB" id="A0ABD2JCQ9"/>
<proteinExistence type="predicted"/>
<feature type="compositionally biased region" description="Acidic residues" evidence="1">
    <location>
        <begin position="113"/>
        <end position="134"/>
    </location>
</feature>
<dbReference type="Proteomes" id="UP001620645">
    <property type="component" value="Unassembled WGS sequence"/>
</dbReference>
<organism evidence="2 3">
    <name type="scientific">Heterodera schachtii</name>
    <name type="common">Sugarbeet cyst nematode worm</name>
    <name type="synonym">Tylenchus schachtii</name>
    <dbReference type="NCBI Taxonomy" id="97005"/>
    <lineage>
        <taxon>Eukaryota</taxon>
        <taxon>Metazoa</taxon>
        <taxon>Ecdysozoa</taxon>
        <taxon>Nematoda</taxon>
        <taxon>Chromadorea</taxon>
        <taxon>Rhabditida</taxon>
        <taxon>Tylenchina</taxon>
        <taxon>Tylenchomorpha</taxon>
        <taxon>Tylenchoidea</taxon>
        <taxon>Heteroderidae</taxon>
        <taxon>Heteroderinae</taxon>
        <taxon>Heterodera</taxon>
    </lineage>
</organism>
<name>A0ABD2JCQ9_HETSC</name>
<sequence length="202" mass="23890">MEWGADAEQLLANSKSNAEAFVTANCDWIEWVILRKFCRDDSEAIFEEKDEEDEEGDQEEEEHEDMESIYTFFQQAWIFLEAHYVGPRGHLLRFENYVEESHGQDYEEKKEQDDDEEEEEEHDEEEEKQDDEEEGKFGRPAKGALDKGKRKGWRNRKSKNHMKERGMKISGRKGEEKKKAKGIKRMMNTGRKVKTKNTVSPF</sequence>
<feature type="region of interest" description="Disordered" evidence="1">
    <location>
        <begin position="101"/>
        <end position="202"/>
    </location>
</feature>
<comment type="caution">
    <text evidence="2">The sequence shown here is derived from an EMBL/GenBank/DDBJ whole genome shotgun (WGS) entry which is preliminary data.</text>
</comment>
<keyword evidence="3" id="KW-1185">Reference proteome</keyword>
<evidence type="ECO:0000256" key="1">
    <source>
        <dbReference type="SAM" id="MobiDB-lite"/>
    </source>
</evidence>